<dbReference type="Pfam" id="PF06293">
    <property type="entry name" value="Kdo"/>
    <property type="match status" value="1"/>
</dbReference>
<dbReference type="GO" id="GO:0004788">
    <property type="term" value="F:thiamine diphosphokinase activity"/>
    <property type="evidence" value="ECO:0007669"/>
    <property type="project" value="InterPro"/>
</dbReference>
<evidence type="ECO:0000256" key="4">
    <source>
        <dbReference type="ARBA" id="ARBA00022527"/>
    </source>
</evidence>
<dbReference type="RefSeq" id="XP_001749467.1">
    <property type="nucleotide sequence ID" value="XM_001749415.1"/>
</dbReference>
<evidence type="ECO:0000256" key="1">
    <source>
        <dbReference type="ARBA" id="ARBA00010630"/>
    </source>
</evidence>
<proteinExistence type="inferred from homology"/>
<dbReference type="GO" id="GO:0008033">
    <property type="term" value="P:tRNA processing"/>
    <property type="evidence" value="ECO:0007669"/>
    <property type="project" value="UniProtKB-KW"/>
</dbReference>
<dbReference type="STRING" id="81824.A9V9N6"/>
<evidence type="ECO:0000256" key="5">
    <source>
        <dbReference type="ARBA" id="ARBA00022679"/>
    </source>
</evidence>
<dbReference type="InterPro" id="IPR007373">
    <property type="entry name" value="Thiamin_PyroPKinase_B1-bd"/>
</dbReference>
<evidence type="ECO:0000256" key="2">
    <source>
        <dbReference type="ARBA" id="ARBA00012513"/>
    </source>
</evidence>
<protein>
    <recommendedName>
        <fullName evidence="2">non-specific serine/threonine protein kinase</fullName>
        <ecNumber evidence="2">2.7.11.1</ecNumber>
    </recommendedName>
</protein>
<organism evidence="13 14">
    <name type="scientific">Monosiga brevicollis</name>
    <name type="common">Choanoflagellate</name>
    <dbReference type="NCBI Taxonomy" id="81824"/>
    <lineage>
        <taxon>Eukaryota</taxon>
        <taxon>Choanoflagellata</taxon>
        <taxon>Craspedida</taxon>
        <taxon>Salpingoecidae</taxon>
        <taxon>Monosiga</taxon>
    </lineage>
</organism>
<dbReference type="EMBL" id="CH991571">
    <property type="protein sequence ID" value="EDQ85752.1"/>
    <property type="molecule type" value="Genomic_DNA"/>
</dbReference>
<accession>A9V9N6</accession>
<reference evidence="13 14" key="1">
    <citation type="journal article" date="2008" name="Nature">
        <title>The genome of the choanoflagellate Monosiga brevicollis and the origin of metazoans.</title>
        <authorList>
            <consortium name="JGI Sequencing"/>
            <person name="King N."/>
            <person name="Westbrook M.J."/>
            <person name="Young S.L."/>
            <person name="Kuo A."/>
            <person name="Abedin M."/>
            <person name="Chapman J."/>
            <person name="Fairclough S."/>
            <person name="Hellsten U."/>
            <person name="Isogai Y."/>
            <person name="Letunic I."/>
            <person name="Marr M."/>
            <person name="Pincus D."/>
            <person name="Putnam N."/>
            <person name="Rokas A."/>
            <person name="Wright K.J."/>
            <person name="Zuzow R."/>
            <person name="Dirks W."/>
            <person name="Good M."/>
            <person name="Goodstein D."/>
            <person name="Lemons D."/>
            <person name="Li W."/>
            <person name="Lyons J.B."/>
            <person name="Morris A."/>
            <person name="Nichols S."/>
            <person name="Richter D.J."/>
            <person name="Salamov A."/>
            <person name="Bork P."/>
            <person name="Lim W.A."/>
            <person name="Manning G."/>
            <person name="Miller W.T."/>
            <person name="McGinnis W."/>
            <person name="Shapiro H."/>
            <person name="Tjian R."/>
            <person name="Grigoriev I.V."/>
            <person name="Rokhsar D."/>
        </authorList>
    </citation>
    <scope>NUCLEOTIDE SEQUENCE [LARGE SCALE GENOMIC DNA]</scope>
    <source>
        <strain evidence="14">MX1 / ATCC 50154</strain>
    </source>
</reference>
<dbReference type="InterPro" id="IPR036371">
    <property type="entry name" value="TPK_B1-bd_sf"/>
</dbReference>
<evidence type="ECO:0000313" key="14">
    <source>
        <dbReference type="Proteomes" id="UP000001357"/>
    </source>
</evidence>
<dbReference type="InterPro" id="IPR007371">
    <property type="entry name" value="TPK_catalytic"/>
</dbReference>
<dbReference type="GO" id="GO:0005524">
    <property type="term" value="F:ATP binding"/>
    <property type="evidence" value="ECO:0007669"/>
    <property type="project" value="UniProtKB-KW"/>
</dbReference>
<keyword evidence="9" id="KW-0067">ATP-binding</keyword>
<dbReference type="GeneID" id="5894729"/>
<dbReference type="PANTHER" id="PTHR12209:SF0">
    <property type="entry name" value="EKC_KEOPS COMPLEX SUBUNIT TP53RK"/>
    <property type="match status" value="1"/>
</dbReference>
<feature type="domain" description="Protein kinase" evidence="12">
    <location>
        <begin position="15"/>
        <end position="385"/>
    </location>
</feature>
<keyword evidence="4" id="KW-0723">Serine/threonine-protein kinase</keyword>
<dbReference type="GO" id="GO:0070525">
    <property type="term" value="P:tRNA threonylcarbamoyladenosine metabolic process"/>
    <property type="evidence" value="ECO:0000318"/>
    <property type="project" value="GO_Central"/>
</dbReference>
<dbReference type="NCBIfam" id="TIGR03724">
    <property type="entry name" value="arch_bud32"/>
    <property type="match status" value="1"/>
</dbReference>
<evidence type="ECO:0000256" key="3">
    <source>
        <dbReference type="ARBA" id="ARBA00022490"/>
    </source>
</evidence>
<dbReference type="Pfam" id="PF04265">
    <property type="entry name" value="TPK_B1_binding"/>
    <property type="match status" value="1"/>
</dbReference>
<dbReference type="GO" id="GO:0009229">
    <property type="term" value="P:thiamine diphosphate biosynthetic process"/>
    <property type="evidence" value="ECO:0007669"/>
    <property type="project" value="InterPro"/>
</dbReference>
<evidence type="ECO:0000256" key="11">
    <source>
        <dbReference type="ARBA" id="ARBA00048679"/>
    </source>
</evidence>
<dbReference type="GO" id="GO:0005634">
    <property type="term" value="C:nucleus"/>
    <property type="evidence" value="ECO:0000318"/>
    <property type="project" value="GO_Central"/>
</dbReference>
<dbReference type="FunFam" id="1.10.510.10:FF:000845">
    <property type="entry name" value="Probable bifunctional tRNA threonylcarbamoyladenosine biosynthesis protein"/>
    <property type="match status" value="1"/>
</dbReference>
<evidence type="ECO:0000256" key="6">
    <source>
        <dbReference type="ARBA" id="ARBA00022694"/>
    </source>
</evidence>
<dbReference type="CDD" id="cd07995">
    <property type="entry name" value="TPK"/>
    <property type="match status" value="1"/>
</dbReference>
<dbReference type="KEGG" id="mbr:MONBRDRAFT_34115"/>
<dbReference type="SUPFAM" id="SSF63862">
    <property type="entry name" value="Thiamin pyrophosphokinase, substrate-binding domain"/>
    <property type="match status" value="1"/>
</dbReference>
<evidence type="ECO:0000256" key="7">
    <source>
        <dbReference type="ARBA" id="ARBA00022741"/>
    </source>
</evidence>
<evidence type="ECO:0000256" key="9">
    <source>
        <dbReference type="ARBA" id="ARBA00022840"/>
    </source>
</evidence>
<dbReference type="InterPro" id="IPR006282">
    <property type="entry name" value="Thi_PPkinase"/>
</dbReference>
<keyword evidence="14" id="KW-1185">Reference proteome</keyword>
<dbReference type="AlphaFoldDB" id="A9V9N6"/>
<dbReference type="FunFam" id="2.60.120.320:FF:000001">
    <property type="entry name" value="Thiamine pyrophosphokinase"/>
    <property type="match status" value="1"/>
</dbReference>
<dbReference type="EC" id="2.7.11.1" evidence="2"/>
<dbReference type="InterPro" id="IPR011009">
    <property type="entry name" value="Kinase-like_dom_sf"/>
</dbReference>
<gene>
    <name evidence="13" type="ORF">MONBRDRAFT_34115</name>
</gene>
<name>A9V9N6_MONBE</name>
<dbReference type="InterPro" id="IPR000719">
    <property type="entry name" value="Prot_kinase_dom"/>
</dbReference>
<keyword evidence="5" id="KW-0808">Transferase</keyword>
<evidence type="ECO:0000313" key="13">
    <source>
        <dbReference type="EMBL" id="EDQ85752.1"/>
    </source>
</evidence>
<comment type="similarity">
    <text evidence="1">Belongs to the protein kinase superfamily. BUD32 family.</text>
</comment>
<dbReference type="GO" id="GO:0000408">
    <property type="term" value="C:EKC/KEOPS complex"/>
    <property type="evidence" value="ECO:0000318"/>
    <property type="project" value="GO_Central"/>
</dbReference>
<dbReference type="NCBIfam" id="TIGR01378">
    <property type="entry name" value="thi_PPkinase"/>
    <property type="match status" value="1"/>
</dbReference>
<evidence type="ECO:0000259" key="12">
    <source>
        <dbReference type="PROSITE" id="PS50011"/>
    </source>
</evidence>
<evidence type="ECO:0000256" key="8">
    <source>
        <dbReference type="ARBA" id="ARBA00022777"/>
    </source>
</evidence>
<dbReference type="GO" id="GO:0030975">
    <property type="term" value="F:thiamine binding"/>
    <property type="evidence" value="ECO:0007669"/>
    <property type="project" value="InterPro"/>
</dbReference>
<dbReference type="SUPFAM" id="SSF63999">
    <property type="entry name" value="Thiamin pyrophosphokinase, catalytic domain"/>
    <property type="match status" value="1"/>
</dbReference>
<dbReference type="SUPFAM" id="SSF56112">
    <property type="entry name" value="Protein kinase-like (PK-like)"/>
    <property type="match status" value="1"/>
</dbReference>
<dbReference type="eggNOG" id="KOG3087">
    <property type="taxonomic scope" value="Eukaryota"/>
</dbReference>
<dbReference type="Gene3D" id="3.30.200.20">
    <property type="entry name" value="Phosphorylase Kinase, domain 1"/>
    <property type="match status" value="1"/>
</dbReference>
<evidence type="ECO:0000256" key="10">
    <source>
        <dbReference type="ARBA" id="ARBA00047899"/>
    </source>
</evidence>
<keyword evidence="6" id="KW-0819">tRNA processing</keyword>
<comment type="catalytic activity">
    <reaction evidence="11">
        <text>L-seryl-[protein] + ATP = O-phospho-L-seryl-[protein] + ADP + H(+)</text>
        <dbReference type="Rhea" id="RHEA:17989"/>
        <dbReference type="Rhea" id="RHEA-COMP:9863"/>
        <dbReference type="Rhea" id="RHEA-COMP:11604"/>
        <dbReference type="ChEBI" id="CHEBI:15378"/>
        <dbReference type="ChEBI" id="CHEBI:29999"/>
        <dbReference type="ChEBI" id="CHEBI:30616"/>
        <dbReference type="ChEBI" id="CHEBI:83421"/>
        <dbReference type="ChEBI" id="CHEBI:456216"/>
        <dbReference type="EC" id="2.7.11.1"/>
    </reaction>
</comment>
<dbReference type="Pfam" id="PF04263">
    <property type="entry name" value="TPK_catalytic"/>
    <property type="match status" value="1"/>
</dbReference>
<dbReference type="GO" id="GO:0005829">
    <property type="term" value="C:cytosol"/>
    <property type="evidence" value="ECO:0000318"/>
    <property type="project" value="GO_Central"/>
</dbReference>
<keyword evidence="3" id="KW-0963">Cytoplasm</keyword>
<dbReference type="Gene3D" id="1.10.510.10">
    <property type="entry name" value="Transferase(Phosphotransferase) domain 1"/>
    <property type="match status" value="1"/>
</dbReference>
<dbReference type="InterPro" id="IPR036759">
    <property type="entry name" value="TPK_catalytic_sf"/>
</dbReference>
<dbReference type="Proteomes" id="UP000001357">
    <property type="component" value="Unassembled WGS sequence"/>
</dbReference>
<keyword evidence="8" id="KW-0418">Kinase</keyword>
<sequence>MAEPTKSRVAATQHEDQNQLIKQGAEARVFRGSLCGKSCIIKERFRKEYRHPTLDSKLTQKRTVQEGRALAKCRTLGISVPALYYVDITTSRLYIEDVDGETARDYLYQLDEAAPARMELAEQIGRAVGRLHANDLIHGDLTTSNMIRRPNAQLVMIDFGLSSITKMEEDKAVDLYVLERALDSTHPNSAPLFARILQAYRQNAGKQAKLVLKRLEDGLRDGKCEDRHDRGARASKTLIANAYVVASVSINLWSQLAGRKNGSMTEPVPSIHSNDLPPYIAIVSNTPLQPCHDALLRGAQGILALDGGANRLHQHDPQLKLTAIIGDFDSVLPATLDHYKRQDPPAAILHLQDQDSTDLQKALNFLQDTDRWSTVAQVDGLHRAAPATPAARWTVVVCGGLRGRLDHVLQSLNSGLMYVNTHRIVFRDQDCLAEVLPPGDHHLGLVRAVEGPHCGLLPLAGSARAVTHGLQWNLSDCDELEMRWGGLLSTSNRATGTHVRVTSSSALLWTIECT</sequence>
<dbReference type="Gene3D" id="3.40.50.10240">
    <property type="entry name" value="Thiamin pyrophosphokinase, catalytic domain"/>
    <property type="match status" value="1"/>
</dbReference>
<dbReference type="PROSITE" id="PS50011">
    <property type="entry name" value="PROTEIN_KINASE_DOM"/>
    <property type="match status" value="1"/>
</dbReference>
<dbReference type="FunFam" id="3.40.50.10240:FF:000028">
    <property type="entry name" value="Chromosome 9, whole genome shotgun sequence"/>
    <property type="match status" value="1"/>
</dbReference>
<dbReference type="SMART" id="SM00983">
    <property type="entry name" value="TPK_B1_binding"/>
    <property type="match status" value="1"/>
</dbReference>
<comment type="catalytic activity">
    <reaction evidence="10">
        <text>L-threonyl-[protein] + ATP = O-phospho-L-threonyl-[protein] + ADP + H(+)</text>
        <dbReference type="Rhea" id="RHEA:46608"/>
        <dbReference type="Rhea" id="RHEA-COMP:11060"/>
        <dbReference type="Rhea" id="RHEA-COMP:11605"/>
        <dbReference type="ChEBI" id="CHEBI:15378"/>
        <dbReference type="ChEBI" id="CHEBI:30013"/>
        <dbReference type="ChEBI" id="CHEBI:30616"/>
        <dbReference type="ChEBI" id="CHEBI:61977"/>
        <dbReference type="ChEBI" id="CHEBI:456216"/>
        <dbReference type="EC" id="2.7.11.1"/>
    </reaction>
</comment>
<dbReference type="InParanoid" id="A9V9N6"/>
<dbReference type="eggNOG" id="KOG3153">
    <property type="taxonomic scope" value="Eukaryota"/>
</dbReference>
<dbReference type="GO" id="GO:0004674">
    <property type="term" value="F:protein serine/threonine kinase activity"/>
    <property type="evidence" value="ECO:0000318"/>
    <property type="project" value="GO_Central"/>
</dbReference>
<dbReference type="PANTHER" id="PTHR12209">
    <property type="entry name" value="NON-SPECIFIC SERINE/THREONINE PROTEIN KINASE"/>
    <property type="match status" value="1"/>
</dbReference>
<dbReference type="GO" id="GO:0006772">
    <property type="term" value="P:thiamine metabolic process"/>
    <property type="evidence" value="ECO:0007669"/>
    <property type="project" value="InterPro"/>
</dbReference>
<dbReference type="Gene3D" id="2.60.120.320">
    <property type="entry name" value="Thiamin pyrophosphokinase, thiamin-binding domain"/>
    <property type="match status" value="1"/>
</dbReference>
<dbReference type="InterPro" id="IPR022495">
    <property type="entry name" value="Bud32"/>
</dbReference>
<keyword evidence="7" id="KW-0547">Nucleotide-binding</keyword>
<dbReference type="FunFam" id="3.30.200.20:FF:000201">
    <property type="entry name" value="TP53-regulating kinase isoform X1"/>
    <property type="match status" value="1"/>
</dbReference>